<accession>A0A8S9A070</accession>
<dbReference type="AlphaFoldDB" id="A0A8S9A070"/>
<evidence type="ECO:0000313" key="1">
    <source>
        <dbReference type="EMBL" id="KAA8636487.1"/>
    </source>
</evidence>
<protein>
    <submittedName>
        <fullName evidence="1">Uncharacterized protein</fullName>
    </submittedName>
</protein>
<dbReference type="EMBL" id="NMPR01000003">
    <property type="protein sequence ID" value="KAA8636487.1"/>
    <property type="molecule type" value="Genomic_DNA"/>
</dbReference>
<evidence type="ECO:0000313" key="2">
    <source>
        <dbReference type="Proteomes" id="UP000433876"/>
    </source>
</evidence>
<comment type="caution">
    <text evidence="1">The sequence shown here is derived from an EMBL/GenBank/DDBJ whole genome shotgun (WGS) entry which is preliminary data.</text>
</comment>
<sequence>MSQNSLAMSSALSSSQPNKITKSLLLNLPAEVRLMIWKAAWTVDGIGKRFTKGQIRAIGLLWKTCRQMRAEAYADLFNRTQLVCRRRNYSLSNYLDWMDDAVMEILLRSNLIHQNIRHVSLHWRRRGDYYDLKTMRWLATAPQLSTLEIVFTDSGLLSSAGVAEDGKPNKLSKPKMEEYFHQSRYDLALEGPRVFDTTTVEWGPRRTRLSLDKITFRLDFERAEDIEIWEKTEWFRDIKRKMAKAHLKKEGEVSAYSLYQIFFFVSFLFGAYD</sequence>
<name>A0A8S9A070_SORMA</name>
<dbReference type="Proteomes" id="UP000433876">
    <property type="component" value="Unassembled WGS sequence"/>
</dbReference>
<gene>
    <name evidence="1" type="ORF">SMACR_01792</name>
</gene>
<organism evidence="1 2">
    <name type="scientific">Sordaria macrospora</name>
    <dbReference type="NCBI Taxonomy" id="5147"/>
    <lineage>
        <taxon>Eukaryota</taxon>
        <taxon>Fungi</taxon>
        <taxon>Dikarya</taxon>
        <taxon>Ascomycota</taxon>
        <taxon>Pezizomycotina</taxon>
        <taxon>Sordariomycetes</taxon>
        <taxon>Sordariomycetidae</taxon>
        <taxon>Sordariales</taxon>
        <taxon>Sordariaceae</taxon>
        <taxon>Sordaria</taxon>
    </lineage>
</organism>
<dbReference type="VEuPathDB" id="FungiDB:SMAC_01792"/>
<proteinExistence type="predicted"/>
<reference evidence="1 2" key="1">
    <citation type="submission" date="2017-07" db="EMBL/GenBank/DDBJ databases">
        <title>Genome sequence of the Sordaria macrospora wild type strain R19027.</title>
        <authorList>
            <person name="Nowrousian M."/>
            <person name="Teichert I."/>
            <person name="Kueck U."/>
        </authorList>
    </citation>
    <scope>NUCLEOTIDE SEQUENCE [LARGE SCALE GENOMIC DNA]</scope>
    <source>
        <strain evidence="1 2">R19027</strain>
        <tissue evidence="1">Mycelium</tissue>
    </source>
</reference>